<gene>
    <name evidence="1" type="ORF">ACFQGB_12880</name>
</gene>
<reference evidence="1 2" key="1">
    <citation type="journal article" date="2019" name="Int. J. Syst. Evol. Microbiol.">
        <title>The Global Catalogue of Microorganisms (GCM) 10K type strain sequencing project: providing services to taxonomists for standard genome sequencing and annotation.</title>
        <authorList>
            <consortium name="The Broad Institute Genomics Platform"/>
            <consortium name="The Broad Institute Genome Sequencing Center for Infectious Disease"/>
            <person name="Wu L."/>
            <person name="Ma J."/>
        </authorList>
    </citation>
    <scope>NUCLEOTIDE SEQUENCE [LARGE SCALE GENOMIC DNA]</scope>
    <source>
        <strain evidence="1 2">GX26</strain>
    </source>
</reference>
<organism evidence="1 2">
    <name type="scientific">Halorubellus litoreus</name>
    <dbReference type="NCBI Taxonomy" id="755308"/>
    <lineage>
        <taxon>Archaea</taxon>
        <taxon>Methanobacteriati</taxon>
        <taxon>Methanobacteriota</taxon>
        <taxon>Stenosarchaea group</taxon>
        <taxon>Halobacteria</taxon>
        <taxon>Halobacteriales</taxon>
        <taxon>Halorubellaceae</taxon>
        <taxon>Halorubellus</taxon>
    </lineage>
</organism>
<keyword evidence="2" id="KW-1185">Reference proteome</keyword>
<evidence type="ECO:0000313" key="1">
    <source>
        <dbReference type="EMBL" id="MFC6953759.1"/>
    </source>
</evidence>
<name>A0ABD5VE08_9EURY</name>
<dbReference type="AlphaFoldDB" id="A0ABD5VE08"/>
<protein>
    <submittedName>
        <fullName evidence="1">Uncharacterized protein</fullName>
    </submittedName>
</protein>
<sequence length="52" mass="5923">MIEYSFHIHNPSRIISDTEQTQIAIALSNILLENHDVSCDDIGIELNLVEEQ</sequence>
<comment type="caution">
    <text evidence="1">The sequence shown here is derived from an EMBL/GenBank/DDBJ whole genome shotgun (WGS) entry which is preliminary data.</text>
</comment>
<dbReference type="EMBL" id="JBHSXN010000002">
    <property type="protein sequence ID" value="MFC6953759.1"/>
    <property type="molecule type" value="Genomic_DNA"/>
</dbReference>
<dbReference type="Proteomes" id="UP001596395">
    <property type="component" value="Unassembled WGS sequence"/>
</dbReference>
<evidence type="ECO:0000313" key="2">
    <source>
        <dbReference type="Proteomes" id="UP001596395"/>
    </source>
</evidence>
<accession>A0ABD5VE08</accession>
<proteinExistence type="predicted"/>
<dbReference type="RefSeq" id="WP_336350712.1">
    <property type="nucleotide sequence ID" value="NZ_JAZAQL010000002.1"/>
</dbReference>